<sequence length="305" mass="32268">MSNRLAAVMLAAGASLISLTGILVRFADVPATVSAFWRMLFGGGILALALLPAGVWRRVRRSDWLWMLLPAAGMAADLALWHRSIHGIGPGLATLLTNFQVFFMALAGVLFYRERLGPRFLAGAVLAFGGTWLLVGADWSAFAPAYRTGVWLGLLSGVAYTVYLLGFREAQRRRRPALDAGAWLAVNSLLCALLLAGLALAEGAPLGIPDPRSLVALLSLGLVGQCLGWMLIVRAMPQLPASLVGLLLLLQPALAFVLDVLLFERATRAGEWLGLALALAGIFVGSVRLGLGKAHSAADSEGPQP</sequence>
<feature type="transmembrane region" description="Helical" evidence="1">
    <location>
        <begin position="269"/>
        <end position="291"/>
    </location>
</feature>
<feature type="transmembrane region" description="Helical" evidence="1">
    <location>
        <begin position="63"/>
        <end position="82"/>
    </location>
</feature>
<evidence type="ECO:0000313" key="3">
    <source>
        <dbReference type="EMBL" id="TCS98885.1"/>
    </source>
</evidence>
<comment type="caution">
    <text evidence="3">The sequence shown here is derived from an EMBL/GenBank/DDBJ whole genome shotgun (WGS) entry which is preliminary data.</text>
</comment>
<dbReference type="RefSeq" id="WP_240639607.1">
    <property type="nucleotide sequence ID" value="NZ_JBHLWF010000032.1"/>
</dbReference>
<evidence type="ECO:0000256" key="1">
    <source>
        <dbReference type="SAM" id="Phobius"/>
    </source>
</evidence>
<feature type="domain" description="EamA" evidence="2">
    <location>
        <begin position="7"/>
        <end position="135"/>
    </location>
</feature>
<feature type="transmembrane region" description="Helical" evidence="1">
    <location>
        <begin position="119"/>
        <end position="137"/>
    </location>
</feature>
<keyword evidence="1" id="KW-1133">Transmembrane helix</keyword>
<feature type="transmembrane region" description="Helical" evidence="1">
    <location>
        <begin position="149"/>
        <end position="168"/>
    </location>
</feature>
<feature type="transmembrane region" description="Helical" evidence="1">
    <location>
        <begin position="244"/>
        <end position="263"/>
    </location>
</feature>
<feature type="transmembrane region" description="Helical" evidence="1">
    <location>
        <begin position="88"/>
        <end position="112"/>
    </location>
</feature>
<keyword evidence="1" id="KW-0472">Membrane</keyword>
<keyword evidence="1" id="KW-0812">Transmembrane</keyword>
<dbReference type="PANTHER" id="PTHR22911:SF102">
    <property type="entry name" value="MEMBRANE PROTEIN"/>
    <property type="match status" value="1"/>
</dbReference>
<dbReference type="InterPro" id="IPR037185">
    <property type="entry name" value="EmrE-like"/>
</dbReference>
<dbReference type="GO" id="GO:0016020">
    <property type="term" value="C:membrane"/>
    <property type="evidence" value="ECO:0007669"/>
    <property type="project" value="InterPro"/>
</dbReference>
<evidence type="ECO:0000259" key="2">
    <source>
        <dbReference type="Pfam" id="PF00892"/>
    </source>
</evidence>
<gene>
    <name evidence="3" type="ORF">EDC25_10782</name>
</gene>
<dbReference type="SUPFAM" id="SSF103481">
    <property type="entry name" value="Multidrug resistance efflux transporter EmrE"/>
    <property type="match status" value="2"/>
</dbReference>
<keyword evidence="4" id="KW-1185">Reference proteome</keyword>
<proteinExistence type="predicted"/>
<feature type="domain" description="EamA" evidence="2">
    <location>
        <begin position="148"/>
        <end position="284"/>
    </location>
</feature>
<dbReference type="Pfam" id="PF00892">
    <property type="entry name" value="EamA"/>
    <property type="match status" value="2"/>
</dbReference>
<feature type="transmembrane region" description="Helical" evidence="1">
    <location>
        <begin position="213"/>
        <end position="232"/>
    </location>
</feature>
<accession>A0A4R3LHB2</accession>
<dbReference type="InterPro" id="IPR000620">
    <property type="entry name" value="EamA_dom"/>
</dbReference>
<name>A0A4R3LHB2_9GAMM</name>
<evidence type="ECO:0000313" key="4">
    <source>
        <dbReference type="Proteomes" id="UP000294599"/>
    </source>
</evidence>
<dbReference type="PANTHER" id="PTHR22911">
    <property type="entry name" value="ACYL-MALONYL CONDENSING ENZYME-RELATED"/>
    <property type="match status" value="1"/>
</dbReference>
<feature type="transmembrane region" description="Helical" evidence="1">
    <location>
        <begin position="180"/>
        <end position="201"/>
    </location>
</feature>
<protein>
    <submittedName>
        <fullName evidence="3">Threonine/homoserine efflux transporter RhtA</fullName>
    </submittedName>
</protein>
<feature type="transmembrane region" description="Helical" evidence="1">
    <location>
        <begin position="36"/>
        <end position="56"/>
    </location>
</feature>
<dbReference type="Proteomes" id="UP000294599">
    <property type="component" value="Unassembled WGS sequence"/>
</dbReference>
<reference evidence="3 4" key="1">
    <citation type="submission" date="2019-03" db="EMBL/GenBank/DDBJ databases">
        <title>Genomic Encyclopedia of Type Strains, Phase IV (KMG-IV): sequencing the most valuable type-strain genomes for metagenomic binning, comparative biology and taxonomic classification.</title>
        <authorList>
            <person name="Goeker M."/>
        </authorList>
    </citation>
    <scope>NUCLEOTIDE SEQUENCE [LARGE SCALE GENOMIC DNA]</scope>
    <source>
        <strain evidence="3 4">DSM 21944</strain>
    </source>
</reference>
<organism evidence="3 4">
    <name type="scientific">Pseudofulvimonas gallinarii</name>
    <dbReference type="NCBI Taxonomy" id="634155"/>
    <lineage>
        <taxon>Bacteria</taxon>
        <taxon>Pseudomonadati</taxon>
        <taxon>Pseudomonadota</taxon>
        <taxon>Gammaproteobacteria</taxon>
        <taxon>Lysobacterales</taxon>
        <taxon>Rhodanobacteraceae</taxon>
        <taxon>Pseudofulvimonas</taxon>
    </lineage>
</organism>
<dbReference type="AlphaFoldDB" id="A0A4R3LHB2"/>
<dbReference type="EMBL" id="SMAF01000007">
    <property type="protein sequence ID" value="TCS98885.1"/>
    <property type="molecule type" value="Genomic_DNA"/>
</dbReference>